<comment type="caution">
    <text evidence="1">The sequence shown here is derived from an EMBL/GenBank/DDBJ whole genome shotgun (WGS) entry which is preliminary data.</text>
</comment>
<evidence type="ECO:0000313" key="2">
    <source>
        <dbReference type="Proteomes" id="UP001482620"/>
    </source>
</evidence>
<dbReference type="EMBL" id="JAHRIQ010061658">
    <property type="protein sequence ID" value="MEQ2241683.1"/>
    <property type="molecule type" value="Genomic_DNA"/>
</dbReference>
<gene>
    <name evidence="1" type="ORF">ILYODFUR_027886</name>
</gene>
<organism evidence="1 2">
    <name type="scientific">Ilyodon furcidens</name>
    <name type="common">goldbreast splitfin</name>
    <dbReference type="NCBI Taxonomy" id="33524"/>
    <lineage>
        <taxon>Eukaryota</taxon>
        <taxon>Metazoa</taxon>
        <taxon>Chordata</taxon>
        <taxon>Craniata</taxon>
        <taxon>Vertebrata</taxon>
        <taxon>Euteleostomi</taxon>
        <taxon>Actinopterygii</taxon>
        <taxon>Neopterygii</taxon>
        <taxon>Teleostei</taxon>
        <taxon>Neoteleostei</taxon>
        <taxon>Acanthomorphata</taxon>
        <taxon>Ovalentaria</taxon>
        <taxon>Atherinomorphae</taxon>
        <taxon>Cyprinodontiformes</taxon>
        <taxon>Goodeidae</taxon>
        <taxon>Ilyodon</taxon>
    </lineage>
</organism>
<proteinExistence type="predicted"/>
<sequence length="105" mass="11906">MYKTQHLSCRLVLQTFVKELVVFRRSVTSSVIPSMRCHLCNKSSHEISSHLNIPQSIVSFITKCKNLGIAETQTEVSANAKVNGVQRSPTSCRVNRYRALNIMWP</sequence>
<keyword evidence="2" id="KW-1185">Reference proteome</keyword>
<accession>A0ABV0U904</accession>
<dbReference type="Proteomes" id="UP001482620">
    <property type="component" value="Unassembled WGS sequence"/>
</dbReference>
<evidence type="ECO:0000313" key="1">
    <source>
        <dbReference type="EMBL" id="MEQ2241683.1"/>
    </source>
</evidence>
<protein>
    <submittedName>
        <fullName evidence="1">Uncharacterized protein</fullName>
    </submittedName>
</protein>
<reference evidence="1 2" key="1">
    <citation type="submission" date="2021-06" db="EMBL/GenBank/DDBJ databases">
        <authorList>
            <person name="Palmer J.M."/>
        </authorList>
    </citation>
    <scope>NUCLEOTIDE SEQUENCE [LARGE SCALE GENOMIC DNA]</scope>
    <source>
        <strain evidence="2">if_2019</strain>
        <tissue evidence="1">Muscle</tissue>
    </source>
</reference>
<name>A0ABV0U904_9TELE</name>